<dbReference type="EMBL" id="CP013909">
    <property type="protein sequence ID" value="ALW86353.1"/>
    <property type="molecule type" value="Genomic_DNA"/>
</dbReference>
<sequence length="170" mass="19231">MEKLRIKFLEKVALYPKTYEELVTRLTRVGDVSKSLGTNEEQFERGKAFGSVYECFMYATMVGIKARNSLPFERGAAGKKFLPIKDWKPDAIVQYLFMSLLALGDFPLSDLEALGTDAEDKKASELVNLMECYAKGGFELMSDKRKASPQFFESPSNVVTFLKEMKPLNN</sequence>
<name>A0A0U4C1A3_9BACT</name>
<reference evidence="1 2" key="1">
    <citation type="submission" date="2015-12" db="EMBL/GenBank/DDBJ databases">
        <authorList>
            <person name="Shamseldin A."/>
            <person name="Moawad H."/>
            <person name="Abd El-Rahim W.M."/>
            <person name="Sadowsky M.J."/>
        </authorList>
    </citation>
    <scope>NUCLEOTIDE SEQUENCE [LARGE SCALE GENOMIC DNA]</scope>
    <source>
        <strain evidence="1 2">DG5B</strain>
    </source>
</reference>
<dbReference type="KEGG" id="hyg:AUC43_15420"/>
<protein>
    <submittedName>
        <fullName evidence="1">Uncharacterized protein</fullName>
    </submittedName>
</protein>
<organism evidence="1 2">
    <name type="scientific">Hymenobacter sedentarius</name>
    <dbReference type="NCBI Taxonomy" id="1411621"/>
    <lineage>
        <taxon>Bacteria</taxon>
        <taxon>Pseudomonadati</taxon>
        <taxon>Bacteroidota</taxon>
        <taxon>Cytophagia</taxon>
        <taxon>Cytophagales</taxon>
        <taxon>Hymenobacteraceae</taxon>
        <taxon>Hymenobacter</taxon>
    </lineage>
</organism>
<keyword evidence="2" id="KW-1185">Reference proteome</keyword>
<evidence type="ECO:0000313" key="1">
    <source>
        <dbReference type="EMBL" id="ALW86353.1"/>
    </source>
</evidence>
<dbReference type="RefSeq" id="WP_068195592.1">
    <property type="nucleotide sequence ID" value="NZ_CP013909.1"/>
</dbReference>
<accession>A0A0U4C1A3</accession>
<dbReference type="OrthoDB" id="1069215at2"/>
<dbReference type="Proteomes" id="UP000059542">
    <property type="component" value="Chromosome"/>
</dbReference>
<gene>
    <name evidence="1" type="ORF">AUC43_15420</name>
</gene>
<proteinExistence type="predicted"/>
<dbReference type="AlphaFoldDB" id="A0A0U4C1A3"/>
<dbReference type="STRING" id="1411621.AUC43_15420"/>
<evidence type="ECO:0000313" key="2">
    <source>
        <dbReference type="Proteomes" id="UP000059542"/>
    </source>
</evidence>